<protein>
    <submittedName>
        <fullName evidence="1">Uncharacterized protein</fullName>
    </submittedName>
</protein>
<dbReference type="EMBL" id="WNKQ01000014">
    <property type="protein sequence ID" value="KAF5847213.1"/>
    <property type="molecule type" value="Genomic_DNA"/>
</dbReference>
<evidence type="ECO:0000313" key="2">
    <source>
        <dbReference type="Proteomes" id="UP000624244"/>
    </source>
</evidence>
<reference evidence="1" key="1">
    <citation type="submission" date="2019-11" db="EMBL/GenBank/DDBJ databases">
        <title>Bipolaris sorokiniana Genome sequencing.</title>
        <authorList>
            <person name="Wang H."/>
        </authorList>
    </citation>
    <scope>NUCLEOTIDE SEQUENCE</scope>
</reference>
<gene>
    <name evidence="1" type="ORF">GGP41_003471</name>
</gene>
<accession>A0A8H5ZG36</accession>
<name>A0A8H5ZG36_COCSA</name>
<dbReference type="Proteomes" id="UP000624244">
    <property type="component" value="Unassembled WGS sequence"/>
</dbReference>
<comment type="caution">
    <text evidence="1">The sequence shown here is derived from an EMBL/GenBank/DDBJ whole genome shotgun (WGS) entry which is preliminary data.</text>
</comment>
<organism evidence="1 2">
    <name type="scientific">Cochliobolus sativus</name>
    <name type="common">Common root rot and spot blotch fungus</name>
    <name type="synonym">Bipolaris sorokiniana</name>
    <dbReference type="NCBI Taxonomy" id="45130"/>
    <lineage>
        <taxon>Eukaryota</taxon>
        <taxon>Fungi</taxon>
        <taxon>Dikarya</taxon>
        <taxon>Ascomycota</taxon>
        <taxon>Pezizomycotina</taxon>
        <taxon>Dothideomycetes</taxon>
        <taxon>Pleosporomycetidae</taxon>
        <taxon>Pleosporales</taxon>
        <taxon>Pleosporineae</taxon>
        <taxon>Pleosporaceae</taxon>
        <taxon>Bipolaris</taxon>
    </lineage>
</organism>
<sequence>MPKANVDLKEQSMNDGRWHRGAKLLAACTCQTLAPASFPPSVPGFETRAKPRAHRFVRNLTSRQILETVAAWTAVELVGLRTQIASNAD</sequence>
<proteinExistence type="predicted"/>
<evidence type="ECO:0000313" key="1">
    <source>
        <dbReference type="EMBL" id="KAF5847213.1"/>
    </source>
</evidence>
<dbReference type="AlphaFoldDB" id="A0A8H5ZG36"/>